<protein>
    <submittedName>
        <fullName evidence="9">Hypothetical cytochrome c</fullName>
    </submittedName>
</protein>
<dbReference type="InterPro" id="IPR050597">
    <property type="entry name" value="Cytochrome_c_Oxidase_Subunit"/>
</dbReference>
<keyword evidence="1" id="KW-0813">Transport</keyword>
<feature type="signal peptide" evidence="7">
    <location>
        <begin position="1"/>
        <end position="24"/>
    </location>
</feature>
<evidence type="ECO:0000256" key="4">
    <source>
        <dbReference type="ARBA" id="ARBA00022982"/>
    </source>
</evidence>
<dbReference type="GO" id="GO:0046872">
    <property type="term" value="F:metal ion binding"/>
    <property type="evidence" value="ECO:0007669"/>
    <property type="project" value="UniProtKB-KW"/>
</dbReference>
<accession>Q6LFZ9</accession>
<evidence type="ECO:0000313" key="9">
    <source>
        <dbReference type="EMBL" id="CAG23781.1"/>
    </source>
</evidence>
<dbReference type="Proteomes" id="UP000000593">
    <property type="component" value="Chromosome 2"/>
</dbReference>
<dbReference type="PANTHER" id="PTHR33751:SF9">
    <property type="entry name" value="CYTOCHROME C4"/>
    <property type="match status" value="1"/>
</dbReference>
<dbReference type="AlphaFoldDB" id="Q6LFZ9"/>
<sequence length="116" mass="12641">MKNIKALSYIAICTSIAFSSTSFASDNVSASITTTDTSAGKIKAYTCQFCHGSNGVAANPAYPNINGQNEQYLYQSMKAYQNGERTNTMGKMMKQQLSSLQNQDLADIAAYYSMMD</sequence>
<evidence type="ECO:0000256" key="7">
    <source>
        <dbReference type="SAM" id="SignalP"/>
    </source>
</evidence>
<keyword evidence="4" id="KW-0249">Electron transport</keyword>
<feature type="domain" description="Cytochrome c" evidence="8">
    <location>
        <begin position="35"/>
        <end position="116"/>
    </location>
</feature>
<dbReference type="GO" id="GO:0020037">
    <property type="term" value="F:heme binding"/>
    <property type="evidence" value="ECO:0007669"/>
    <property type="project" value="InterPro"/>
</dbReference>
<dbReference type="eggNOG" id="COG2863">
    <property type="taxonomic scope" value="Bacteria"/>
</dbReference>
<dbReference type="EMBL" id="CR378681">
    <property type="protein sequence ID" value="CAG23781.1"/>
    <property type="molecule type" value="Genomic_DNA"/>
</dbReference>
<proteinExistence type="predicted"/>
<evidence type="ECO:0000313" key="10">
    <source>
        <dbReference type="Proteomes" id="UP000000593"/>
    </source>
</evidence>
<dbReference type="RefSeq" id="WP_011221920.1">
    <property type="nucleotide sequence ID" value="NC_006371.1"/>
</dbReference>
<evidence type="ECO:0000256" key="1">
    <source>
        <dbReference type="ARBA" id="ARBA00022448"/>
    </source>
</evidence>
<dbReference type="HOGENOM" id="CLU_128253_1_1_6"/>
<name>Q6LFZ9_PHOPR</name>
<dbReference type="InterPro" id="IPR036909">
    <property type="entry name" value="Cyt_c-like_dom_sf"/>
</dbReference>
<evidence type="ECO:0000259" key="8">
    <source>
        <dbReference type="PROSITE" id="PS51007"/>
    </source>
</evidence>
<dbReference type="STRING" id="298386.PBPRB1934"/>
<dbReference type="GO" id="GO:0009055">
    <property type="term" value="F:electron transfer activity"/>
    <property type="evidence" value="ECO:0007669"/>
    <property type="project" value="InterPro"/>
</dbReference>
<gene>
    <name evidence="9" type="primary">Y3116</name>
    <name evidence="9" type="ordered locus">PBPRB1934</name>
</gene>
<dbReference type="SUPFAM" id="SSF46626">
    <property type="entry name" value="Cytochrome c"/>
    <property type="match status" value="1"/>
</dbReference>
<evidence type="ECO:0000256" key="2">
    <source>
        <dbReference type="ARBA" id="ARBA00022617"/>
    </source>
</evidence>
<keyword evidence="10" id="KW-1185">Reference proteome</keyword>
<feature type="chain" id="PRO_5004277413" evidence="7">
    <location>
        <begin position="25"/>
        <end position="116"/>
    </location>
</feature>
<dbReference type="PROSITE" id="PS51007">
    <property type="entry name" value="CYTC"/>
    <property type="match status" value="1"/>
</dbReference>
<evidence type="ECO:0000256" key="5">
    <source>
        <dbReference type="ARBA" id="ARBA00023004"/>
    </source>
</evidence>
<keyword evidence="5 6" id="KW-0408">Iron</keyword>
<dbReference type="Gene3D" id="1.10.760.10">
    <property type="entry name" value="Cytochrome c-like domain"/>
    <property type="match status" value="1"/>
</dbReference>
<keyword evidence="2 6" id="KW-0349">Heme</keyword>
<keyword evidence="7" id="KW-0732">Signal</keyword>
<dbReference type="InterPro" id="IPR009056">
    <property type="entry name" value="Cyt_c-like_dom"/>
</dbReference>
<dbReference type="PANTHER" id="PTHR33751">
    <property type="entry name" value="CBB3-TYPE CYTOCHROME C OXIDASE SUBUNIT FIXP"/>
    <property type="match status" value="1"/>
</dbReference>
<dbReference type="KEGG" id="ppr:PBPRB1934"/>
<evidence type="ECO:0000256" key="6">
    <source>
        <dbReference type="PROSITE-ProRule" id="PRU00433"/>
    </source>
</evidence>
<evidence type="ECO:0000256" key="3">
    <source>
        <dbReference type="ARBA" id="ARBA00022723"/>
    </source>
</evidence>
<keyword evidence="3 6" id="KW-0479">Metal-binding</keyword>
<reference evidence="10" key="1">
    <citation type="journal article" date="2005" name="Science">
        <title>Life at depth: Photobacterium profundum genome sequence and expression analysis.</title>
        <authorList>
            <person name="Vezzi A."/>
            <person name="Campanaro S."/>
            <person name="D'Angelo M."/>
            <person name="Simonato F."/>
            <person name="Vitulo N."/>
            <person name="Lauro F.M."/>
            <person name="Cestaro A."/>
            <person name="Malacrida G."/>
            <person name="Simionati B."/>
            <person name="Cannata N."/>
            <person name="Romualdi C."/>
            <person name="Bartlett D.H."/>
            <person name="Valle G."/>
        </authorList>
    </citation>
    <scope>NUCLEOTIDE SEQUENCE [LARGE SCALE GENOMIC DNA]</scope>
    <source>
        <strain evidence="10">ATCC BAA-1253 / SS9</strain>
    </source>
</reference>
<dbReference type="Pfam" id="PF00034">
    <property type="entry name" value="Cytochrom_C"/>
    <property type="match status" value="1"/>
</dbReference>
<organism evidence="9 10">
    <name type="scientific">Photobacterium profundum (strain SS9)</name>
    <dbReference type="NCBI Taxonomy" id="298386"/>
    <lineage>
        <taxon>Bacteria</taxon>
        <taxon>Pseudomonadati</taxon>
        <taxon>Pseudomonadota</taxon>
        <taxon>Gammaproteobacteria</taxon>
        <taxon>Vibrionales</taxon>
        <taxon>Vibrionaceae</taxon>
        <taxon>Photobacterium</taxon>
    </lineage>
</organism>